<reference evidence="3" key="1">
    <citation type="submission" date="2022-01" db="UniProtKB">
        <authorList>
            <consortium name="EnsemblMetazoa"/>
        </authorList>
    </citation>
    <scope>IDENTIFICATION</scope>
</reference>
<feature type="compositionally biased region" description="Low complexity" evidence="1">
    <location>
        <begin position="320"/>
        <end position="345"/>
    </location>
</feature>
<evidence type="ECO:0000313" key="3">
    <source>
        <dbReference type="EnsemblMetazoa" id="XP_014250202.1"/>
    </source>
</evidence>
<evidence type="ECO:0008006" key="5">
    <source>
        <dbReference type="Google" id="ProtNLM"/>
    </source>
</evidence>
<keyword evidence="2" id="KW-0732">Signal</keyword>
<feature type="region of interest" description="Disordered" evidence="1">
    <location>
        <begin position="211"/>
        <end position="252"/>
    </location>
</feature>
<dbReference type="KEGG" id="clec:106667062"/>
<name>A0A8I6RPN1_CIMLE</name>
<dbReference type="EnsemblMetazoa" id="XM_014394716.1">
    <property type="protein sequence ID" value="XP_014250202.1"/>
    <property type="gene ID" value="LOC106667062"/>
</dbReference>
<keyword evidence="4" id="KW-1185">Reference proteome</keyword>
<feature type="chain" id="PRO_5035173456" description="CPR type cuticle protein" evidence="2">
    <location>
        <begin position="17"/>
        <end position="352"/>
    </location>
</feature>
<dbReference type="Proteomes" id="UP000494040">
    <property type="component" value="Unassembled WGS sequence"/>
</dbReference>
<proteinExistence type="predicted"/>
<feature type="compositionally biased region" description="Basic and acidic residues" evidence="1">
    <location>
        <begin position="240"/>
        <end position="252"/>
    </location>
</feature>
<accession>A0A8I6RPN1</accession>
<organism evidence="3 4">
    <name type="scientific">Cimex lectularius</name>
    <name type="common">Bed bug</name>
    <name type="synonym">Acanthia lectularia</name>
    <dbReference type="NCBI Taxonomy" id="79782"/>
    <lineage>
        <taxon>Eukaryota</taxon>
        <taxon>Metazoa</taxon>
        <taxon>Ecdysozoa</taxon>
        <taxon>Arthropoda</taxon>
        <taxon>Hexapoda</taxon>
        <taxon>Insecta</taxon>
        <taxon>Pterygota</taxon>
        <taxon>Neoptera</taxon>
        <taxon>Paraneoptera</taxon>
        <taxon>Hemiptera</taxon>
        <taxon>Heteroptera</taxon>
        <taxon>Panheteroptera</taxon>
        <taxon>Cimicomorpha</taxon>
        <taxon>Cimicidae</taxon>
        <taxon>Cimex</taxon>
    </lineage>
</organism>
<feature type="region of interest" description="Disordered" evidence="1">
    <location>
        <begin position="94"/>
        <end position="116"/>
    </location>
</feature>
<dbReference type="AlphaFoldDB" id="A0A8I6RPN1"/>
<feature type="region of interest" description="Disordered" evidence="1">
    <location>
        <begin position="284"/>
        <end position="352"/>
    </location>
</feature>
<evidence type="ECO:0000256" key="2">
    <source>
        <dbReference type="SAM" id="SignalP"/>
    </source>
</evidence>
<dbReference type="OrthoDB" id="6627847at2759"/>
<feature type="signal peptide" evidence="2">
    <location>
        <begin position="1"/>
        <end position="16"/>
    </location>
</feature>
<sequence>MWIGLVVCGLLAGLLAQGESQGDVGSQVVPRYWRAIDGTVHKDSKVEDPDQGVVYPDKLQVISSSLRILPKRVRRQRRSEGSWRKPREYQFVTRDKERDSTASGTRSARLVDQSRASSNYYPQERAYYNRGEEYYNRRSGSPPNRRIIYYATLPEVVRRPGEWTPPRPIYNPSGYPTIRDNEITRVRSPVIDVTRVQSSVIDVSDKNRFDGSYPQDLSTPKFTIIDAEPPYNRPPPPVYESDRYDRGRFDSRYERPRYDHNRYDYNYNRHDYRNYVDPPYRYYDEPRLPPQRHQVLPPQPITVVRKPLDVRPLDPVRDLTTQAPPSSSTTTSSPSTSSTSNPISSFERTFKF</sequence>
<feature type="compositionally biased region" description="Basic and acidic residues" evidence="1">
    <location>
        <begin position="306"/>
        <end position="317"/>
    </location>
</feature>
<evidence type="ECO:0000313" key="4">
    <source>
        <dbReference type="Proteomes" id="UP000494040"/>
    </source>
</evidence>
<protein>
    <recommendedName>
        <fullName evidence="5">CPR type cuticle protein</fullName>
    </recommendedName>
</protein>
<evidence type="ECO:0000256" key="1">
    <source>
        <dbReference type="SAM" id="MobiDB-lite"/>
    </source>
</evidence>
<dbReference type="RefSeq" id="XP_014250202.1">
    <property type="nucleotide sequence ID" value="XM_014394716.1"/>
</dbReference>
<dbReference type="GeneID" id="106667062"/>